<dbReference type="EnsemblPlants" id="Bra034588.1">
    <property type="protein sequence ID" value="Bra034588.1-P"/>
    <property type="gene ID" value="Bra034588"/>
</dbReference>
<protein>
    <submittedName>
        <fullName evidence="1">Uncharacterized protein</fullName>
    </submittedName>
</protein>
<evidence type="ECO:0000313" key="2">
    <source>
        <dbReference type="Proteomes" id="UP000011750"/>
    </source>
</evidence>
<reference evidence="1 2" key="2">
    <citation type="journal article" date="2018" name="Hortic Res">
        <title>Improved Brassica rapa reference genome by single-molecule sequencing and chromosome conformation capture technologies.</title>
        <authorList>
            <person name="Zhang L."/>
            <person name="Cai X."/>
            <person name="Wu J."/>
            <person name="Liu M."/>
            <person name="Grob S."/>
            <person name="Cheng F."/>
            <person name="Liang J."/>
            <person name="Cai C."/>
            <person name="Liu Z."/>
            <person name="Liu B."/>
            <person name="Wang F."/>
            <person name="Li S."/>
            <person name="Liu F."/>
            <person name="Li X."/>
            <person name="Cheng L."/>
            <person name="Yang W."/>
            <person name="Li M.H."/>
            <person name="Grossniklaus U."/>
            <person name="Zheng H."/>
            <person name="Wang X."/>
        </authorList>
    </citation>
    <scope>NUCLEOTIDE SEQUENCE [LARGE SCALE GENOMIC DNA]</scope>
    <source>
        <strain evidence="1 2">cv. Chiifu-401-42</strain>
    </source>
</reference>
<dbReference type="Proteomes" id="UP000011750">
    <property type="component" value="Chromosome A08"/>
</dbReference>
<evidence type="ECO:0000313" key="1">
    <source>
        <dbReference type="EnsemblPlants" id="Bra034588.1-P"/>
    </source>
</evidence>
<dbReference type="HOGENOM" id="CLU_1995853_0_0_1"/>
<sequence>MNFPRNSVGIFRGNSEEAKFWVSSELPRKFLGIFRGIHFPSERPSEYRCFLVVEVIREKKPEAKRVNKRPNEITTKKLELKRTRSERWQQQTRPLLASGNNCVMALRTPLNLGRAFLIDISFGVK</sequence>
<accession>M4F0J3</accession>
<name>M4F0J3_BRACM</name>
<dbReference type="InParanoid" id="M4F0J3"/>
<dbReference type="AlphaFoldDB" id="M4F0J3"/>
<reference evidence="1 2" key="1">
    <citation type="journal article" date="2011" name="Nat. Genet.">
        <title>The genome of the mesopolyploid crop species Brassica rapa.</title>
        <authorList>
            <consortium name="Brassica rapa Genome Sequencing Project Consortium"/>
            <person name="Wang X."/>
            <person name="Wang H."/>
            <person name="Wang J."/>
            <person name="Sun R."/>
            <person name="Wu J."/>
            <person name="Liu S."/>
            <person name="Bai Y."/>
            <person name="Mun J.H."/>
            <person name="Bancroft I."/>
            <person name="Cheng F."/>
            <person name="Huang S."/>
            <person name="Li X."/>
            <person name="Hua W."/>
            <person name="Wang J."/>
            <person name="Wang X."/>
            <person name="Freeling M."/>
            <person name="Pires J.C."/>
            <person name="Paterson A.H."/>
            <person name="Chalhoub B."/>
            <person name="Wang B."/>
            <person name="Hayward A."/>
            <person name="Sharpe A.G."/>
            <person name="Park B.S."/>
            <person name="Weisshaar B."/>
            <person name="Liu B."/>
            <person name="Li B."/>
            <person name="Liu B."/>
            <person name="Tong C."/>
            <person name="Song C."/>
            <person name="Duran C."/>
            <person name="Peng C."/>
            <person name="Geng C."/>
            <person name="Koh C."/>
            <person name="Lin C."/>
            <person name="Edwards D."/>
            <person name="Mu D."/>
            <person name="Shen D."/>
            <person name="Soumpourou E."/>
            <person name="Li F."/>
            <person name="Fraser F."/>
            <person name="Conant G."/>
            <person name="Lassalle G."/>
            <person name="King G.J."/>
            <person name="Bonnema G."/>
            <person name="Tang H."/>
            <person name="Wang H."/>
            <person name="Belcram H."/>
            <person name="Zhou H."/>
            <person name="Hirakawa H."/>
            <person name="Abe H."/>
            <person name="Guo H."/>
            <person name="Wang H."/>
            <person name="Jin H."/>
            <person name="Parkin I.A."/>
            <person name="Batley J."/>
            <person name="Kim J.S."/>
            <person name="Just J."/>
            <person name="Li J."/>
            <person name="Xu J."/>
            <person name="Deng J."/>
            <person name="Kim J.A."/>
            <person name="Li J."/>
            <person name="Yu J."/>
            <person name="Meng J."/>
            <person name="Wang J."/>
            <person name="Min J."/>
            <person name="Poulain J."/>
            <person name="Wang J."/>
            <person name="Hatakeyama K."/>
            <person name="Wu K."/>
            <person name="Wang L."/>
            <person name="Fang L."/>
            <person name="Trick M."/>
            <person name="Links M.G."/>
            <person name="Zhao M."/>
            <person name="Jin M."/>
            <person name="Ramchiary N."/>
            <person name="Drou N."/>
            <person name="Berkman P.J."/>
            <person name="Cai Q."/>
            <person name="Huang Q."/>
            <person name="Li R."/>
            <person name="Tabata S."/>
            <person name="Cheng S."/>
            <person name="Zhang S."/>
            <person name="Zhang S."/>
            <person name="Huang S."/>
            <person name="Sato S."/>
            <person name="Sun S."/>
            <person name="Kwon S.J."/>
            <person name="Choi S.R."/>
            <person name="Lee T.H."/>
            <person name="Fan W."/>
            <person name="Zhao X."/>
            <person name="Tan X."/>
            <person name="Xu X."/>
            <person name="Wang Y."/>
            <person name="Qiu Y."/>
            <person name="Yin Y."/>
            <person name="Li Y."/>
            <person name="Du Y."/>
            <person name="Liao Y."/>
            <person name="Lim Y."/>
            <person name="Narusaka Y."/>
            <person name="Wang Y."/>
            <person name="Wang Z."/>
            <person name="Li Z."/>
            <person name="Wang Z."/>
            <person name="Xiong Z."/>
            <person name="Zhang Z."/>
        </authorList>
    </citation>
    <scope>NUCLEOTIDE SEQUENCE [LARGE SCALE GENOMIC DNA]</scope>
    <source>
        <strain evidence="1 2">cv. Chiifu-401-42</strain>
    </source>
</reference>
<keyword evidence="2" id="KW-1185">Reference proteome</keyword>
<reference evidence="1" key="3">
    <citation type="submission" date="2023-03" db="UniProtKB">
        <authorList>
            <consortium name="EnsemblPlants"/>
        </authorList>
    </citation>
    <scope>IDENTIFICATION</scope>
    <source>
        <strain evidence="1">cv. Chiifu-401-42</strain>
    </source>
</reference>
<proteinExistence type="predicted"/>
<organism evidence="1 2">
    <name type="scientific">Brassica campestris</name>
    <name type="common">Field mustard</name>
    <dbReference type="NCBI Taxonomy" id="3711"/>
    <lineage>
        <taxon>Eukaryota</taxon>
        <taxon>Viridiplantae</taxon>
        <taxon>Streptophyta</taxon>
        <taxon>Embryophyta</taxon>
        <taxon>Tracheophyta</taxon>
        <taxon>Spermatophyta</taxon>
        <taxon>Magnoliopsida</taxon>
        <taxon>eudicotyledons</taxon>
        <taxon>Gunneridae</taxon>
        <taxon>Pentapetalae</taxon>
        <taxon>rosids</taxon>
        <taxon>malvids</taxon>
        <taxon>Brassicales</taxon>
        <taxon>Brassicaceae</taxon>
        <taxon>Brassiceae</taxon>
        <taxon>Brassica</taxon>
    </lineage>
</organism>
<dbReference type="Gramene" id="Bra034588.1">
    <property type="protein sequence ID" value="Bra034588.1-P"/>
    <property type="gene ID" value="Bra034588"/>
</dbReference>